<accession>A0ABS2I1U7</accession>
<organism evidence="2 3">
    <name type="scientific">Streptomyces durocortorensis</name>
    <dbReference type="NCBI Taxonomy" id="2811104"/>
    <lineage>
        <taxon>Bacteria</taxon>
        <taxon>Bacillati</taxon>
        <taxon>Actinomycetota</taxon>
        <taxon>Actinomycetes</taxon>
        <taxon>Kitasatosporales</taxon>
        <taxon>Streptomycetaceae</taxon>
        <taxon>Streptomyces</taxon>
    </lineage>
</organism>
<feature type="compositionally biased region" description="Low complexity" evidence="1">
    <location>
        <begin position="43"/>
        <end position="58"/>
    </location>
</feature>
<comment type="caution">
    <text evidence="2">The sequence shown here is derived from an EMBL/GenBank/DDBJ whole genome shotgun (WGS) entry which is preliminary data.</text>
</comment>
<dbReference type="Pfam" id="PF13822">
    <property type="entry name" value="ACC_epsilon"/>
    <property type="match status" value="1"/>
</dbReference>
<evidence type="ECO:0000313" key="3">
    <source>
        <dbReference type="Proteomes" id="UP000712045"/>
    </source>
</evidence>
<gene>
    <name evidence="2" type="ORF">JS521_23960</name>
</gene>
<feature type="region of interest" description="Disordered" evidence="1">
    <location>
        <begin position="43"/>
        <end position="74"/>
    </location>
</feature>
<keyword evidence="3" id="KW-1185">Reference proteome</keyword>
<sequence length="74" mass="7403">MSAPALQGPLSSTLFKVIRGCPSPEELAAVAALLTALSASAAPPAADADAGRSGDAAGWGRPEGFPPVSWMARR</sequence>
<name>A0ABS2I1U7_9ACTN</name>
<dbReference type="RefSeq" id="WP_205085014.1">
    <property type="nucleotide sequence ID" value="NZ_JAFEUF010000147.1"/>
</dbReference>
<dbReference type="Proteomes" id="UP000712045">
    <property type="component" value="Unassembled WGS sequence"/>
</dbReference>
<dbReference type="InterPro" id="IPR032716">
    <property type="entry name" value="ACC_epsilon"/>
</dbReference>
<evidence type="ECO:0000256" key="1">
    <source>
        <dbReference type="SAM" id="MobiDB-lite"/>
    </source>
</evidence>
<protein>
    <submittedName>
        <fullName evidence="2">Acyl-CoA carboxylase subunit epsilon</fullName>
    </submittedName>
</protein>
<dbReference type="EMBL" id="JAFEUF010000147">
    <property type="protein sequence ID" value="MBM7056850.1"/>
    <property type="molecule type" value="Genomic_DNA"/>
</dbReference>
<reference evidence="2 3" key="1">
    <citation type="submission" date="2021-02" db="EMBL/GenBank/DDBJ databases">
        <title>Genome Streptomyces sp. RHZ10.</title>
        <authorList>
            <person name="Besaury L."/>
        </authorList>
    </citation>
    <scope>NUCLEOTIDE SEQUENCE [LARGE SCALE GENOMIC DNA]</scope>
    <source>
        <strain evidence="2 3">RHZ10</strain>
    </source>
</reference>
<evidence type="ECO:0000313" key="2">
    <source>
        <dbReference type="EMBL" id="MBM7056850.1"/>
    </source>
</evidence>
<proteinExistence type="predicted"/>